<dbReference type="EMBL" id="BKCJ010466666">
    <property type="protein sequence ID" value="GFA67472.1"/>
    <property type="molecule type" value="Genomic_DNA"/>
</dbReference>
<dbReference type="GO" id="GO:0003676">
    <property type="term" value="F:nucleic acid binding"/>
    <property type="evidence" value="ECO:0007669"/>
    <property type="project" value="InterPro"/>
</dbReference>
<keyword evidence="2" id="KW-0378">Hydrolase</keyword>
<feature type="domain" description="Reverse transcriptase Ty1/copia-type" evidence="4">
    <location>
        <begin position="294"/>
        <end position="384"/>
    </location>
</feature>
<dbReference type="GO" id="GO:0046872">
    <property type="term" value="F:metal ion binding"/>
    <property type="evidence" value="ECO:0007669"/>
    <property type="project" value="UniProtKB-KW"/>
</dbReference>
<dbReference type="InterPro" id="IPR013103">
    <property type="entry name" value="RVT_2"/>
</dbReference>
<protein>
    <submittedName>
        <fullName evidence="5">Putative ribonuclease H-like domain-containing protein</fullName>
    </submittedName>
</protein>
<feature type="compositionally biased region" description="Polar residues" evidence="3">
    <location>
        <begin position="142"/>
        <end position="154"/>
    </location>
</feature>
<dbReference type="PANTHER" id="PTHR42648">
    <property type="entry name" value="TRANSPOSASE, PUTATIVE-RELATED"/>
    <property type="match status" value="1"/>
</dbReference>
<gene>
    <name evidence="5" type="ORF">Tci_639444</name>
</gene>
<evidence type="ECO:0000256" key="2">
    <source>
        <dbReference type="ARBA" id="ARBA00022801"/>
    </source>
</evidence>
<dbReference type="InterPro" id="IPR036397">
    <property type="entry name" value="RNaseH_sf"/>
</dbReference>
<dbReference type="InterPro" id="IPR039537">
    <property type="entry name" value="Retrotran_Ty1/copia-like"/>
</dbReference>
<evidence type="ECO:0000313" key="5">
    <source>
        <dbReference type="EMBL" id="GFA67472.1"/>
    </source>
</evidence>
<dbReference type="InterPro" id="IPR012337">
    <property type="entry name" value="RNaseH-like_sf"/>
</dbReference>
<evidence type="ECO:0000259" key="4">
    <source>
        <dbReference type="Pfam" id="PF07727"/>
    </source>
</evidence>
<sequence length="406" mass="44974">RREFSVARTLQQNIVAKRKNRTLIDTARTMLADSELPTTFWAEAVNTTCYVQNKTIPGPQYVLLPLLISDSQGLKSPEGEVTDDAGKKSTEVPRKENGVQDLAKEGLKSSEGEVADDAGKKSTEVPRKENGVQDLAKEGEAANTNSTNRLNTVSSPVNAVSSSFTTVDPGREIAQRNEFKSMFGQDKDANGNKIFTLVSAARSTYVNLSGSIPLNAATLPNDDFPTDPLMPDLEDNADLHDTRIFSGTYDDKVEGVEGNFNNLELTIVVSPIPTTRIFKDHLKEQIIGDPLLAPQTRRMTKTSQEHAMKDKRGIIVRNKARLVTQGYTQEEGIYYDEVFAPVARIEAIRLFLAYASFMGFIVYQMDVKSAFLYGTIEEEVINAQEVPDEFYKGAHFLLRVAGHAER</sequence>
<feature type="compositionally biased region" description="Basic and acidic residues" evidence="3">
    <location>
        <begin position="84"/>
        <end position="140"/>
    </location>
</feature>
<reference evidence="5" key="1">
    <citation type="journal article" date="2019" name="Sci. Rep.">
        <title>Draft genome of Tanacetum cinerariifolium, the natural source of mosquito coil.</title>
        <authorList>
            <person name="Yamashiro T."/>
            <person name="Shiraishi A."/>
            <person name="Satake H."/>
            <person name="Nakayama K."/>
        </authorList>
    </citation>
    <scope>NUCLEOTIDE SEQUENCE</scope>
</reference>
<proteinExistence type="predicted"/>
<accession>A0A699K1M8</accession>
<dbReference type="AlphaFoldDB" id="A0A699K1M8"/>
<feature type="region of interest" description="Disordered" evidence="3">
    <location>
        <begin position="74"/>
        <end position="154"/>
    </location>
</feature>
<dbReference type="SUPFAM" id="SSF53098">
    <property type="entry name" value="Ribonuclease H-like"/>
    <property type="match status" value="1"/>
</dbReference>
<dbReference type="PANTHER" id="PTHR42648:SF32">
    <property type="entry name" value="RIBONUCLEASE H-LIKE DOMAIN, GAG-PRE-INTEGRASE DOMAIN PROTEIN-RELATED"/>
    <property type="match status" value="1"/>
</dbReference>
<evidence type="ECO:0000256" key="3">
    <source>
        <dbReference type="SAM" id="MobiDB-lite"/>
    </source>
</evidence>
<dbReference type="Gene3D" id="3.30.420.10">
    <property type="entry name" value="Ribonuclease H-like superfamily/Ribonuclease H"/>
    <property type="match status" value="1"/>
</dbReference>
<comment type="caution">
    <text evidence="5">The sequence shown here is derived from an EMBL/GenBank/DDBJ whole genome shotgun (WGS) entry which is preliminary data.</text>
</comment>
<feature type="non-terminal residue" evidence="5">
    <location>
        <position position="1"/>
    </location>
</feature>
<dbReference type="Pfam" id="PF07727">
    <property type="entry name" value="RVT_2"/>
    <property type="match status" value="1"/>
</dbReference>
<dbReference type="GO" id="GO:0016787">
    <property type="term" value="F:hydrolase activity"/>
    <property type="evidence" value="ECO:0007669"/>
    <property type="project" value="UniProtKB-KW"/>
</dbReference>
<keyword evidence="1" id="KW-0479">Metal-binding</keyword>
<evidence type="ECO:0000256" key="1">
    <source>
        <dbReference type="ARBA" id="ARBA00022723"/>
    </source>
</evidence>
<name>A0A699K1M8_TANCI</name>
<organism evidence="5">
    <name type="scientific">Tanacetum cinerariifolium</name>
    <name type="common">Dalmatian daisy</name>
    <name type="synonym">Chrysanthemum cinerariifolium</name>
    <dbReference type="NCBI Taxonomy" id="118510"/>
    <lineage>
        <taxon>Eukaryota</taxon>
        <taxon>Viridiplantae</taxon>
        <taxon>Streptophyta</taxon>
        <taxon>Embryophyta</taxon>
        <taxon>Tracheophyta</taxon>
        <taxon>Spermatophyta</taxon>
        <taxon>Magnoliopsida</taxon>
        <taxon>eudicotyledons</taxon>
        <taxon>Gunneridae</taxon>
        <taxon>Pentapetalae</taxon>
        <taxon>asterids</taxon>
        <taxon>campanulids</taxon>
        <taxon>Asterales</taxon>
        <taxon>Asteraceae</taxon>
        <taxon>Asteroideae</taxon>
        <taxon>Anthemideae</taxon>
        <taxon>Anthemidinae</taxon>
        <taxon>Tanacetum</taxon>
    </lineage>
</organism>